<dbReference type="GO" id="GO:0008270">
    <property type="term" value="F:zinc ion binding"/>
    <property type="evidence" value="ECO:0007669"/>
    <property type="project" value="UniProtKB-KW"/>
</dbReference>
<evidence type="ECO:0000256" key="6">
    <source>
        <dbReference type="ARBA" id="ARBA00022801"/>
    </source>
</evidence>
<sequence length="297" mass="33444">MPEGHVIHRLADEFTRIFGTQRLHITSPQGRFATEATLVDGSRLDRAEAFGKHLFLHFDAASDEHIIYIHLGLIGHLRFEDREKVWGQIRLRIEALADDDANDSGTKTRSTSPAEGNSDSGNPHNLAANLRGPQWCRLITDEEYAIAVGKIGEDPIRDDADPKQVWTKVQRSKRSIGSLLMDQKLFAGVGNIYRAEVLFRHQQSPFTPGNAIDRSVFFAMWEDLVALMRQGVVDGEINTVRAEHTPEVMHRPARDDEHGGEVYVYRRAGDDCYVCGSDIAMKAYEGRNLFWCPTCQA</sequence>
<dbReference type="GO" id="GO:0006284">
    <property type="term" value="P:base-excision repair"/>
    <property type="evidence" value="ECO:0007669"/>
    <property type="project" value="InterPro"/>
</dbReference>
<feature type="compositionally biased region" description="Polar residues" evidence="15">
    <location>
        <begin position="103"/>
        <end position="123"/>
    </location>
</feature>
<dbReference type="SMART" id="SM00898">
    <property type="entry name" value="Fapy_DNA_glyco"/>
    <property type="match status" value="1"/>
</dbReference>
<evidence type="ECO:0000256" key="15">
    <source>
        <dbReference type="SAM" id="MobiDB-lite"/>
    </source>
</evidence>
<dbReference type="InterPro" id="IPR015887">
    <property type="entry name" value="DNA_glyclase_Znf_dom_DNA_BS"/>
</dbReference>
<dbReference type="PROSITE" id="PS01242">
    <property type="entry name" value="ZF_FPG_1"/>
    <property type="match status" value="1"/>
</dbReference>
<evidence type="ECO:0000259" key="16">
    <source>
        <dbReference type="PROSITE" id="PS51066"/>
    </source>
</evidence>
<dbReference type="Gene3D" id="1.10.8.50">
    <property type="match status" value="1"/>
</dbReference>
<comment type="catalytic activity">
    <reaction evidence="13">
        <text>2'-deoxyribonucleotide-(2'-deoxyribose 5'-phosphate)-2'-deoxyribonucleotide-DNA = a 3'-end 2'-deoxyribonucleotide-(2,3-dehydro-2,3-deoxyribose 5'-phosphate)-DNA + a 5'-end 5'-phospho-2'-deoxyribonucleoside-DNA + H(+)</text>
        <dbReference type="Rhea" id="RHEA:66592"/>
        <dbReference type="Rhea" id="RHEA-COMP:13180"/>
        <dbReference type="Rhea" id="RHEA-COMP:16897"/>
        <dbReference type="Rhea" id="RHEA-COMP:17067"/>
        <dbReference type="ChEBI" id="CHEBI:15378"/>
        <dbReference type="ChEBI" id="CHEBI:136412"/>
        <dbReference type="ChEBI" id="CHEBI:157695"/>
        <dbReference type="ChEBI" id="CHEBI:167181"/>
        <dbReference type="EC" id="4.2.99.18"/>
    </reaction>
</comment>
<dbReference type="GO" id="GO:0003684">
    <property type="term" value="F:damaged DNA binding"/>
    <property type="evidence" value="ECO:0007669"/>
    <property type="project" value="InterPro"/>
</dbReference>
<dbReference type="GeneID" id="42781910"/>
<dbReference type="AlphaFoldDB" id="A0AAP4F6S9"/>
<name>A0AAP4F6S9_9CORY</name>
<keyword evidence="9" id="KW-0234">DNA repair</keyword>
<evidence type="ECO:0000256" key="12">
    <source>
        <dbReference type="ARBA" id="ARBA00023295"/>
    </source>
</evidence>
<feature type="region of interest" description="Disordered" evidence="15">
    <location>
        <begin position="100"/>
        <end position="126"/>
    </location>
</feature>
<dbReference type="Gene3D" id="3.20.190.10">
    <property type="entry name" value="MutM-like, N-terminal"/>
    <property type="match status" value="1"/>
</dbReference>
<keyword evidence="5 14" id="KW-0863">Zinc-finger</keyword>
<feature type="domain" description="FPG-type" evidence="16">
    <location>
        <begin position="263"/>
        <end position="297"/>
    </location>
</feature>
<evidence type="ECO:0000256" key="13">
    <source>
        <dbReference type="ARBA" id="ARBA00044632"/>
    </source>
</evidence>
<evidence type="ECO:0000256" key="7">
    <source>
        <dbReference type="ARBA" id="ARBA00022833"/>
    </source>
</evidence>
<dbReference type="Pfam" id="PF01149">
    <property type="entry name" value="Fapy_DNA_glyco"/>
    <property type="match status" value="1"/>
</dbReference>
<dbReference type="InterPro" id="IPR015886">
    <property type="entry name" value="H2TH_FPG"/>
</dbReference>
<dbReference type="InterPro" id="IPR010979">
    <property type="entry name" value="Ribosomal_uS13-like_H2TH"/>
</dbReference>
<dbReference type="Pfam" id="PF06831">
    <property type="entry name" value="H2TH"/>
    <property type="match status" value="1"/>
</dbReference>
<comment type="similarity">
    <text evidence="1">Belongs to the FPG family.</text>
</comment>
<comment type="caution">
    <text evidence="18">The sequence shown here is derived from an EMBL/GenBank/DDBJ whole genome shotgun (WGS) entry which is preliminary data.</text>
</comment>
<dbReference type="InterPro" id="IPR012319">
    <property type="entry name" value="FPG_cat"/>
</dbReference>
<dbReference type="Proteomes" id="UP001224412">
    <property type="component" value="Unassembled WGS sequence"/>
</dbReference>
<protein>
    <recommendedName>
        <fullName evidence="2">DNA-(apurinic or apyrimidinic site) lyase</fullName>
        <ecNumber evidence="2">4.2.99.18</ecNumber>
    </recommendedName>
</protein>
<dbReference type="RefSeq" id="WP_027018091.1">
    <property type="nucleotide sequence ID" value="NZ_JASNUB010000003.1"/>
</dbReference>
<keyword evidence="8" id="KW-0238">DNA-binding</keyword>
<keyword evidence="4" id="KW-0227">DNA damage</keyword>
<keyword evidence="11" id="KW-0511">Multifunctional enzyme</keyword>
<evidence type="ECO:0000256" key="3">
    <source>
        <dbReference type="ARBA" id="ARBA00022723"/>
    </source>
</evidence>
<evidence type="ECO:0000256" key="14">
    <source>
        <dbReference type="PROSITE-ProRule" id="PRU00391"/>
    </source>
</evidence>
<evidence type="ECO:0000256" key="10">
    <source>
        <dbReference type="ARBA" id="ARBA00023239"/>
    </source>
</evidence>
<dbReference type="PANTHER" id="PTHR42697">
    <property type="entry name" value="ENDONUCLEASE 8"/>
    <property type="match status" value="1"/>
</dbReference>
<evidence type="ECO:0000256" key="4">
    <source>
        <dbReference type="ARBA" id="ARBA00022763"/>
    </source>
</evidence>
<keyword evidence="12" id="KW-0326">Glycosidase</keyword>
<evidence type="ECO:0000313" key="18">
    <source>
        <dbReference type="EMBL" id="MDK4307663.1"/>
    </source>
</evidence>
<keyword evidence="7" id="KW-0862">Zinc</keyword>
<gene>
    <name evidence="18" type="ORF">QPX42_08945</name>
</gene>
<keyword evidence="6" id="KW-0378">Hydrolase</keyword>
<keyword evidence="3" id="KW-0479">Metal-binding</keyword>
<dbReference type="SUPFAM" id="SSF46946">
    <property type="entry name" value="S13-like H2TH domain"/>
    <property type="match status" value="1"/>
</dbReference>
<dbReference type="GO" id="GO:0000703">
    <property type="term" value="F:oxidized pyrimidine nucleobase lesion DNA N-glycosylase activity"/>
    <property type="evidence" value="ECO:0007669"/>
    <property type="project" value="TreeGrafter"/>
</dbReference>
<feature type="domain" description="Formamidopyrimidine-DNA glycosylase catalytic" evidence="17">
    <location>
        <begin position="1"/>
        <end position="105"/>
    </location>
</feature>
<evidence type="ECO:0000256" key="1">
    <source>
        <dbReference type="ARBA" id="ARBA00009409"/>
    </source>
</evidence>
<dbReference type="EMBL" id="JASNVH010000014">
    <property type="protein sequence ID" value="MDK4307663.1"/>
    <property type="molecule type" value="Genomic_DNA"/>
</dbReference>
<dbReference type="CDD" id="cd08970">
    <property type="entry name" value="AcNei1_N"/>
    <property type="match status" value="1"/>
</dbReference>
<evidence type="ECO:0000256" key="8">
    <source>
        <dbReference type="ARBA" id="ARBA00023125"/>
    </source>
</evidence>
<dbReference type="InterPro" id="IPR000214">
    <property type="entry name" value="Znf_DNA_glyclase/AP_lyase"/>
</dbReference>
<evidence type="ECO:0000259" key="17">
    <source>
        <dbReference type="PROSITE" id="PS51068"/>
    </source>
</evidence>
<evidence type="ECO:0000256" key="11">
    <source>
        <dbReference type="ARBA" id="ARBA00023268"/>
    </source>
</evidence>
<evidence type="ECO:0000256" key="5">
    <source>
        <dbReference type="ARBA" id="ARBA00022771"/>
    </source>
</evidence>
<dbReference type="SUPFAM" id="SSF57716">
    <property type="entry name" value="Glucocorticoid receptor-like (DNA-binding domain)"/>
    <property type="match status" value="1"/>
</dbReference>
<keyword evidence="10" id="KW-0456">Lyase</keyword>
<reference evidence="18" key="1">
    <citation type="submission" date="2023-05" db="EMBL/GenBank/DDBJ databases">
        <title>Metabolic capabilities are highly conserved among human nasal-associated Corynebacterium species in pangenomic analyses.</title>
        <authorList>
            <person name="Tran T.H."/>
            <person name="Roberts A.Q."/>
            <person name="Escapa I.F."/>
            <person name="Gao W."/>
            <person name="Conlan S."/>
            <person name="Kong H."/>
            <person name="Segre J.A."/>
            <person name="Kelly M.S."/>
            <person name="Lemon K.P."/>
        </authorList>
    </citation>
    <scope>NUCLEOTIDE SEQUENCE</scope>
    <source>
        <strain evidence="18">KPL2773</strain>
    </source>
</reference>
<dbReference type="InterPro" id="IPR035937">
    <property type="entry name" value="FPG_N"/>
</dbReference>
<evidence type="ECO:0000256" key="2">
    <source>
        <dbReference type="ARBA" id="ARBA00012720"/>
    </source>
</evidence>
<proteinExistence type="inferred from homology"/>
<dbReference type="EC" id="4.2.99.18" evidence="2"/>
<evidence type="ECO:0000256" key="9">
    <source>
        <dbReference type="ARBA" id="ARBA00023204"/>
    </source>
</evidence>
<dbReference type="GO" id="GO:0140078">
    <property type="term" value="F:class I DNA-(apurinic or apyrimidinic site) endonuclease activity"/>
    <property type="evidence" value="ECO:0007669"/>
    <property type="project" value="UniProtKB-EC"/>
</dbReference>
<dbReference type="SUPFAM" id="SSF81624">
    <property type="entry name" value="N-terminal domain of MutM-like DNA repair proteins"/>
    <property type="match status" value="1"/>
</dbReference>
<dbReference type="SMART" id="SM01232">
    <property type="entry name" value="H2TH"/>
    <property type="match status" value="1"/>
</dbReference>
<accession>A0AAP4F6S9</accession>
<organism evidence="18 19">
    <name type="scientific">Corynebacterium pseudodiphtheriticum</name>
    <dbReference type="NCBI Taxonomy" id="37637"/>
    <lineage>
        <taxon>Bacteria</taxon>
        <taxon>Bacillati</taxon>
        <taxon>Actinomycetota</taxon>
        <taxon>Actinomycetes</taxon>
        <taxon>Mycobacteriales</taxon>
        <taxon>Corynebacteriaceae</taxon>
        <taxon>Corynebacterium</taxon>
    </lineage>
</organism>
<evidence type="ECO:0000313" key="19">
    <source>
        <dbReference type="Proteomes" id="UP001224412"/>
    </source>
</evidence>
<dbReference type="PROSITE" id="PS51068">
    <property type="entry name" value="FPG_CAT"/>
    <property type="match status" value="1"/>
</dbReference>
<dbReference type="PROSITE" id="PS51066">
    <property type="entry name" value="ZF_FPG_2"/>
    <property type="match status" value="1"/>
</dbReference>
<dbReference type="PANTHER" id="PTHR42697:SF3">
    <property type="entry name" value="ENDONUCLEASE 8 1"/>
    <property type="match status" value="1"/>
</dbReference>